<dbReference type="InterPro" id="IPR000281">
    <property type="entry name" value="HTH_RpiR"/>
</dbReference>
<feature type="domain" description="SIS" evidence="5">
    <location>
        <begin position="138"/>
        <end position="273"/>
    </location>
</feature>
<feature type="domain" description="HTH rpiR-type" evidence="4">
    <location>
        <begin position="13"/>
        <end position="89"/>
    </location>
</feature>
<dbReference type="InterPro" id="IPR036388">
    <property type="entry name" value="WH-like_DNA-bd_sf"/>
</dbReference>
<dbReference type="Gene3D" id="1.10.10.10">
    <property type="entry name" value="Winged helix-like DNA-binding domain superfamily/Winged helix DNA-binding domain"/>
    <property type="match status" value="1"/>
</dbReference>
<dbReference type="GO" id="GO:0003677">
    <property type="term" value="F:DNA binding"/>
    <property type="evidence" value="ECO:0007669"/>
    <property type="project" value="UniProtKB-KW"/>
</dbReference>
<dbReference type="Gene3D" id="3.40.50.10490">
    <property type="entry name" value="Glucose-6-phosphate isomerase like protein, domain 1"/>
    <property type="match status" value="1"/>
</dbReference>
<dbReference type="AlphaFoldDB" id="A0A3S8U2U1"/>
<dbReference type="GO" id="GO:0003700">
    <property type="term" value="F:DNA-binding transcription factor activity"/>
    <property type="evidence" value="ECO:0007669"/>
    <property type="project" value="InterPro"/>
</dbReference>
<dbReference type="KEGG" id="taw:EI545_03275"/>
<dbReference type="Proteomes" id="UP000282002">
    <property type="component" value="Chromosome"/>
</dbReference>
<dbReference type="Pfam" id="PF01418">
    <property type="entry name" value="HTH_6"/>
    <property type="match status" value="1"/>
</dbReference>
<keyword evidence="2" id="KW-0238">DNA-binding</keyword>
<name>A0A3S8U2U1_9RHOB</name>
<dbReference type="EMBL" id="CP034328">
    <property type="protein sequence ID" value="AZL57942.1"/>
    <property type="molecule type" value="Genomic_DNA"/>
</dbReference>
<dbReference type="OrthoDB" id="9814005at2"/>
<keyword evidence="1" id="KW-0805">Transcription regulation</keyword>
<dbReference type="InterPro" id="IPR046348">
    <property type="entry name" value="SIS_dom_sf"/>
</dbReference>
<protein>
    <submittedName>
        <fullName evidence="6">MurR/RpiR family transcriptional regulator</fullName>
    </submittedName>
</protein>
<organism evidence="6 7">
    <name type="scientific">Tabrizicola piscis</name>
    <dbReference type="NCBI Taxonomy" id="2494374"/>
    <lineage>
        <taxon>Bacteria</taxon>
        <taxon>Pseudomonadati</taxon>
        <taxon>Pseudomonadota</taxon>
        <taxon>Alphaproteobacteria</taxon>
        <taxon>Rhodobacterales</taxon>
        <taxon>Paracoccaceae</taxon>
        <taxon>Tabrizicola</taxon>
    </lineage>
</organism>
<dbReference type="InterPro" id="IPR035472">
    <property type="entry name" value="RpiR-like_SIS"/>
</dbReference>
<dbReference type="SUPFAM" id="SSF46689">
    <property type="entry name" value="Homeodomain-like"/>
    <property type="match status" value="1"/>
</dbReference>
<dbReference type="InterPro" id="IPR001347">
    <property type="entry name" value="SIS_dom"/>
</dbReference>
<keyword evidence="7" id="KW-1185">Reference proteome</keyword>
<evidence type="ECO:0000259" key="5">
    <source>
        <dbReference type="PROSITE" id="PS51464"/>
    </source>
</evidence>
<gene>
    <name evidence="6" type="ORF">EI545_03275</name>
</gene>
<dbReference type="SUPFAM" id="SSF53697">
    <property type="entry name" value="SIS domain"/>
    <property type="match status" value="1"/>
</dbReference>
<dbReference type="PANTHER" id="PTHR30514">
    <property type="entry name" value="GLUCOKINASE"/>
    <property type="match status" value="1"/>
</dbReference>
<keyword evidence="3" id="KW-0804">Transcription</keyword>
<proteinExistence type="predicted"/>
<evidence type="ECO:0000256" key="3">
    <source>
        <dbReference type="ARBA" id="ARBA00023163"/>
    </source>
</evidence>
<dbReference type="InterPro" id="IPR009057">
    <property type="entry name" value="Homeodomain-like_sf"/>
</dbReference>
<evidence type="ECO:0000313" key="6">
    <source>
        <dbReference type="EMBL" id="AZL57942.1"/>
    </source>
</evidence>
<evidence type="ECO:0000313" key="7">
    <source>
        <dbReference type="Proteomes" id="UP000282002"/>
    </source>
</evidence>
<sequence>MIRTFQTPPDTVDAFHDRLTQIRGQLPRRLQQCADHLATHSDRVALSTVAQIAEGAEVPPSALMRFCQVMGFSGFAEMQRLFRSALPMGLPDYAARLANLKSGPKGAPSALVAEFIDAGRQSLEALAQDLNETLLDQVVTCLSRASTIHLAGLRRSYPVVAYLAYVLEKLEIPALLHEGTGGLANRAALRPGDALLVVSFAPYAAETLALAQAAKVAGLPVVALSDRAESPLARLADTTLVVTEVDFGAFRSLSATIALALSLAVAVAARRET</sequence>
<dbReference type="PROSITE" id="PS51464">
    <property type="entry name" value="SIS"/>
    <property type="match status" value="1"/>
</dbReference>
<dbReference type="CDD" id="cd05013">
    <property type="entry name" value="SIS_RpiR"/>
    <property type="match status" value="1"/>
</dbReference>
<dbReference type="GO" id="GO:0097367">
    <property type="term" value="F:carbohydrate derivative binding"/>
    <property type="evidence" value="ECO:0007669"/>
    <property type="project" value="InterPro"/>
</dbReference>
<accession>A0A3S8U2U1</accession>
<evidence type="ECO:0000256" key="2">
    <source>
        <dbReference type="ARBA" id="ARBA00023125"/>
    </source>
</evidence>
<dbReference type="PANTHER" id="PTHR30514:SF20">
    <property type="entry name" value="TRANSCRIPTIONAL REGULATOR"/>
    <property type="match status" value="1"/>
</dbReference>
<reference evidence="6 7" key="1">
    <citation type="submission" date="2018-12" db="EMBL/GenBank/DDBJ databases">
        <title>Complete genome sequencing of Tabrizicola sp. K13M18.</title>
        <authorList>
            <person name="Bae J.-W."/>
        </authorList>
    </citation>
    <scope>NUCLEOTIDE SEQUENCE [LARGE SCALE GENOMIC DNA]</scope>
    <source>
        <strain evidence="6 7">K13M18</strain>
    </source>
</reference>
<dbReference type="RefSeq" id="WP_125324143.1">
    <property type="nucleotide sequence ID" value="NZ_CP034328.1"/>
</dbReference>
<dbReference type="PROSITE" id="PS51071">
    <property type="entry name" value="HTH_RPIR"/>
    <property type="match status" value="1"/>
</dbReference>
<dbReference type="Pfam" id="PF01380">
    <property type="entry name" value="SIS"/>
    <property type="match status" value="1"/>
</dbReference>
<evidence type="ECO:0000259" key="4">
    <source>
        <dbReference type="PROSITE" id="PS51071"/>
    </source>
</evidence>
<dbReference type="InterPro" id="IPR047640">
    <property type="entry name" value="RpiR-like"/>
</dbReference>
<evidence type="ECO:0000256" key="1">
    <source>
        <dbReference type="ARBA" id="ARBA00023015"/>
    </source>
</evidence>
<dbReference type="GO" id="GO:1901135">
    <property type="term" value="P:carbohydrate derivative metabolic process"/>
    <property type="evidence" value="ECO:0007669"/>
    <property type="project" value="InterPro"/>
</dbReference>